<evidence type="ECO:0000313" key="5">
    <source>
        <dbReference type="Proteomes" id="UP000465810"/>
    </source>
</evidence>
<organism evidence="4 5">
    <name type="scientific">Novosphingobium silvae</name>
    <dbReference type="NCBI Taxonomy" id="2692619"/>
    <lineage>
        <taxon>Bacteria</taxon>
        <taxon>Pseudomonadati</taxon>
        <taxon>Pseudomonadota</taxon>
        <taxon>Alphaproteobacteria</taxon>
        <taxon>Sphingomonadales</taxon>
        <taxon>Sphingomonadaceae</taxon>
        <taxon>Novosphingobium</taxon>
    </lineage>
</organism>
<accession>A0A7X4GJ52</accession>
<dbReference type="SUPFAM" id="SSF82171">
    <property type="entry name" value="DPP6 N-terminal domain-like"/>
    <property type="match status" value="1"/>
</dbReference>
<feature type="domain" description="Dipeptidylpeptidase IV N-terminal" evidence="3">
    <location>
        <begin position="146"/>
        <end position="466"/>
    </location>
</feature>
<dbReference type="RefSeq" id="WP_160986725.1">
    <property type="nucleotide sequence ID" value="NZ_WVTD01000013.1"/>
</dbReference>
<name>A0A7X4GJ52_9SPHN</name>
<feature type="signal peptide" evidence="1">
    <location>
        <begin position="1"/>
        <end position="24"/>
    </location>
</feature>
<dbReference type="GO" id="GO:0008239">
    <property type="term" value="F:dipeptidyl-peptidase activity"/>
    <property type="evidence" value="ECO:0007669"/>
    <property type="project" value="TreeGrafter"/>
</dbReference>
<dbReference type="EMBL" id="WVTD01000013">
    <property type="protein sequence ID" value="MYL99214.1"/>
    <property type="molecule type" value="Genomic_DNA"/>
</dbReference>
<gene>
    <name evidence="4" type="ORF">GR702_15715</name>
</gene>
<dbReference type="Pfam" id="PF00326">
    <property type="entry name" value="Peptidase_S9"/>
    <property type="match status" value="1"/>
</dbReference>
<feature type="domain" description="Peptidase S9 prolyl oligopeptidase catalytic" evidence="2">
    <location>
        <begin position="555"/>
        <end position="748"/>
    </location>
</feature>
<protein>
    <submittedName>
        <fullName evidence="4">Prolyl oligopeptidase family serine peptidase</fullName>
    </submittedName>
</protein>
<feature type="chain" id="PRO_5031005578" evidence="1">
    <location>
        <begin position="25"/>
        <end position="754"/>
    </location>
</feature>
<dbReference type="InterPro" id="IPR002469">
    <property type="entry name" value="Peptidase_S9B_N"/>
</dbReference>
<dbReference type="Gene3D" id="2.140.10.30">
    <property type="entry name" value="Dipeptidylpeptidase IV, N-terminal domain"/>
    <property type="match status" value="1"/>
</dbReference>
<evidence type="ECO:0000259" key="2">
    <source>
        <dbReference type="Pfam" id="PF00326"/>
    </source>
</evidence>
<evidence type="ECO:0000313" key="4">
    <source>
        <dbReference type="EMBL" id="MYL99214.1"/>
    </source>
</evidence>
<comment type="caution">
    <text evidence="4">The sequence shown here is derived from an EMBL/GenBank/DDBJ whole genome shotgun (WGS) entry which is preliminary data.</text>
</comment>
<evidence type="ECO:0000259" key="3">
    <source>
        <dbReference type="Pfam" id="PF00930"/>
    </source>
</evidence>
<dbReference type="Pfam" id="PF00930">
    <property type="entry name" value="DPPIV_N"/>
    <property type="match status" value="1"/>
</dbReference>
<dbReference type="InterPro" id="IPR001375">
    <property type="entry name" value="Peptidase_S9_cat"/>
</dbReference>
<dbReference type="PANTHER" id="PTHR11731:SF193">
    <property type="entry name" value="DIPEPTIDYL PEPTIDASE 9"/>
    <property type="match status" value="1"/>
</dbReference>
<dbReference type="GO" id="GO:0006508">
    <property type="term" value="P:proteolysis"/>
    <property type="evidence" value="ECO:0007669"/>
    <property type="project" value="InterPro"/>
</dbReference>
<sequence>MNRVFLLGRLLLAALPVASLPALAAPADRSSAVMPDAVRDLTFDQVFASPSLDGPQPRAVKVSPDGRYITLLRNRAEDRDRYDLWAFDRKSGKWRMLVDSAKIGSGRALSEAERMQRERQRVGSLKGIISYDWTQDGSAILLPLDGDLYLASIDGSVRRLTESDEDELNAALSPRGGYVSFVRDRRLWVGGLKDGGHQPITPAESAETVHWGEAEFVAQEEMDRMDGYWWSPNDDLIAVQRYDEAPVGIVTRTAIGAEGTRTYQQRYPAAGTPNALVSLHVMRPDGSARVSVDLGTDPDIYLARVDWAPDGKTLYVQRQNREQSRMDMLAVDPRTGSARVLFTETARKGSWINLTNNYRFLKDGSLVWWSERDGHGHLYHFREGTWRQLTSGDWVVTKLVSVDEKKGTIQFLGNRDDVLAPQLYAVNLATPGQPRQLTEAGWSNAASASRDGSTVLVTRSSTSQPPQTYIADENGKRLAWVEENRLGDAHPYGPYLSSHRPTTFGIIKANDGSDLHWMMITPPLQPGKRYPVFFEHYGGPHVQTVTRGWKGALAQAIVDRGYIYFEIDNRGSANRGVDFESQIREAMGSVEVQDQRAGAEYLKTLDFVDPAKIATYGWSYGGYMTLKMLEADPGFYAAGISGAPVTKWELYDTHYTERYMGDPRRVPEAYRTAGTIEQSTRIADPLLLIHGMSDDNVVLDNSMTLAARMQGNATPFEMMLYPGQTHSVRGPRISVHLWNTIFGFLERHGVTPPK</sequence>
<dbReference type="Gene3D" id="3.40.50.1820">
    <property type="entry name" value="alpha/beta hydrolase"/>
    <property type="match status" value="1"/>
</dbReference>
<keyword evidence="1" id="KW-0732">Signal</keyword>
<dbReference type="Proteomes" id="UP000465810">
    <property type="component" value="Unassembled WGS sequence"/>
</dbReference>
<reference evidence="4 5" key="1">
    <citation type="submission" date="2019-12" db="EMBL/GenBank/DDBJ databases">
        <authorList>
            <person name="Feng G."/>
            <person name="Zhu H."/>
        </authorList>
    </citation>
    <scope>NUCLEOTIDE SEQUENCE [LARGE SCALE GENOMIC DNA]</scope>
    <source>
        <strain evidence="4 5">FGD1</strain>
    </source>
</reference>
<proteinExistence type="predicted"/>
<evidence type="ECO:0000256" key="1">
    <source>
        <dbReference type="SAM" id="SignalP"/>
    </source>
</evidence>
<dbReference type="GO" id="GO:0008236">
    <property type="term" value="F:serine-type peptidase activity"/>
    <property type="evidence" value="ECO:0007669"/>
    <property type="project" value="InterPro"/>
</dbReference>
<dbReference type="InterPro" id="IPR050278">
    <property type="entry name" value="Serine_Prot_S9B/DPPIV"/>
</dbReference>
<dbReference type="PANTHER" id="PTHR11731">
    <property type="entry name" value="PROTEASE FAMILY S9B,C DIPEPTIDYL-PEPTIDASE IV-RELATED"/>
    <property type="match status" value="1"/>
</dbReference>
<dbReference type="AlphaFoldDB" id="A0A7X4GJ52"/>
<dbReference type="InterPro" id="IPR029058">
    <property type="entry name" value="AB_hydrolase_fold"/>
</dbReference>
<dbReference type="SUPFAM" id="SSF53474">
    <property type="entry name" value="alpha/beta-Hydrolases"/>
    <property type="match status" value="1"/>
</dbReference>
<keyword evidence="5" id="KW-1185">Reference proteome</keyword>